<evidence type="ECO:0000256" key="1">
    <source>
        <dbReference type="SAM" id="MobiDB-lite"/>
    </source>
</evidence>
<evidence type="ECO:0000313" key="2">
    <source>
        <dbReference type="EMBL" id="CAI9593642.1"/>
    </source>
</evidence>
<reference evidence="2" key="1">
    <citation type="submission" date="2023-05" db="EMBL/GenBank/DDBJ databases">
        <authorList>
            <person name="Stuckert A."/>
        </authorList>
    </citation>
    <scope>NUCLEOTIDE SEQUENCE</scope>
</reference>
<proteinExistence type="predicted"/>
<gene>
    <name evidence="2" type="ORF">SPARVUS_LOCUS11592632</name>
</gene>
<keyword evidence="3" id="KW-1185">Reference proteome</keyword>
<feature type="compositionally biased region" description="Basic and acidic residues" evidence="1">
    <location>
        <begin position="19"/>
        <end position="57"/>
    </location>
</feature>
<dbReference type="EMBL" id="CATNWA010016559">
    <property type="protein sequence ID" value="CAI9593642.1"/>
    <property type="molecule type" value="Genomic_DNA"/>
</dbReference>
<feature type="region of interest" description="Disordered" evidence="1">
    <location>
        <begin position="1"/>
        <end position="57"/>
    </location>
</feature>
<organism evidence="2 3">
    <name type="scientific">Staurois parvus</name>
    <dbReference type="NCBI Taxonomy" id="386267"/>
    <lineage>
        <taxon>Eukaryota</taxon>
        <taxon>Metazoa</taxon>
        <taxon>Chordata</taxon>
        <taxon>Craniata</taxon>
        <taxon>Vertebrata</taxon>
        <taxon>Euteleostomi</taxon>
        <taxon>Amphibia</taxon>
        <taxon>Batrachia</taxon>
        <taxon>Anura</taxon>
        <taxon>Neobatrachia</taxon>
        <taxon>Ranoidea</taxon>
        <taxon>Ranidae</taxon>
        <taxon>Staurois</taxon>
    </lineage>
</organism>
<name>A0ABN9F9Z0_9NEOB</name>
<accession>A0ABN9F9Z0</accession>
<comment type="caution">
    <text evidence="2">The sequence shown here is derived from an EMBL/GenBank/DDBJ whole genome shotgun (WGS) entry which is preliminary data.</text>
</comment>
<dbReference type="Proteomes" id="UP001162483">
    <property type="component" value="Unassembled WGS sequence"/>
</dbReference>
<protein>
    <submittedName>
        <fullName evidence="2">Uncharacterized protein</fullName>
    </submittedName>
</protein>
<sequence length="57" mass="6234">MSLLKNYNFPPVPSPVRPVRPDTRRERKTDGGGGDGRERCRGDIVGAKDKVSARGNP</sequence>
<evidence type="ECO:0000313" key="3">
    <source>
        <dbReference type="Proteomes" id="UP001162483"/>
    </source>
</evidence>